<feature type="region of interest" description="Disordered" evidence="1">
    <location>
        <begin position="75"/>
        <end position="95"/>
    </location>
</feature>
<dbReference type="EMBL" id="PNBA02000016">
    <property type="protein sequence ID" value="KAG6397258.1"/>
    <property type="molecule type" value="Genomic_DNA"/>
</dbReference>
<keyword evidence="3" id="KW-1185">Reference proteome</keyword>
<dbReference type="AlphaFoldDB" id="A0A8X8ZAA9"/>
<accession>A0A8X8ZAA9</accession>
<evidence type="ECO:0000313" key="3">
    <source>
        <dbReference type="Proteomes" id="UP000298416"/>
    </source>
</evidence>
<sequence length="131" mass="14719">MQAKGRPMGPETRSVIAPDCLWEKICKKNYLAGAYYYNDEPEYTQRACLFGIGDIKLEPENEVIIISDTTEKLSSEQPSCYEVPDGNEEVNSPNVIPPANVRRKLFVDLDGPSDRESTTEPDIYFIDVGPD</sequence>
<feature type="region of interest" description="Disordered" evidence="1">
    <location>
        <begin position="110"/>
        <end position="131"/>
    </location>
</feature>
<proteinExistence type="predicted"/>
<dbReference type="OrthoDB" id="1937145at2759"/>
<reference evidence="2" key="2">
    <citation type="submission" date="2020-08" db="EMBL/GenBank/DDBJ databases">
        <title>Plant Genome Project.</title>
        <authorList>
            <person name="Zhang R.-G."/>
        </authorList>
    </citation>
    <scope>NUCLEOTIDE SEQUENCE</scope>
    <source>
        <strain evidence="2">Huo1</strain>
        <tissue evidence="2">Leaf</tissue>
    </source>
</reference>
<gene>
    <name evidence="2" type="ORF">SASPL_143424</name>
</gene>
<evidence type="ECO:0000313" key="2">
    <source>
        <dbReference type="EMBL" id="KAG6397258.1"/>
    </source>
</evidence>
<evidence type="ECO:0000256" key="1">
    <source>
        <dbReference type="SAM" id="MobiDB-lite"/>
    </source>
</evidence>
<reference evidence="2" key="1">
    <citation type="submission" date="2018-01" db="EMBL/GenBank/DDBJ databases">
        <authorList>
            <person name="Mao J.F."/>
        </authorList>
    </citation>
    <scope>NUCLEOTIDE SEQUENCE</scope>
    <source>
        <strain evidence="2">Huo1</strain>
        <tissue evidence="2">Leaf</tissue>
    </source>
</reference>
<organism evidence="2">
    <name type="scientific">Salvia splendens</name>
    <name type="common">Scarlet sage</name>
    <dbReference type="NCBI Taxonomy" id="180675"/>
    <lineage>
        <taxon>Eukaryota</taxon>
        <taxon>Viridiplantae</taxon>
        <taxon>Streptophyta</taxon>
        <taxon>Embryophyta</taxon>
        <taxon>Tracheophyta</taxon>
        <taxon>Spermatophyta</taxon>
        <taxon>Magnoliopsida</taxon>
        <taxon>eudicotyledons</taxon>
        <taxon>Gunneridae</taxon>
        <taxon>Pentapetalae</taxon>
        <taxon>asterids</taxon>
        <taxon>lamiids</taxon>
        <taxon>Lamiales</taxon>
        <taxon>Lamiaceae</taxon>
        <taxon>Nepetoideae</taxon>
        <taxon>Mentheae</taxon>
        <taxon>Salviinae</taxon>
        <taxon>Salvia</taxon>
        <taxon>Salvia subgen. Calosphace</taxon>
        <taxon>core Calosphace</taxon>
    </lineage>
</organism>
<protein>
    <submittedName>
        <fullName evidence="2">Uncharacterized protein</fullName>
    </submittedName>
</protein>
<comment type="caution">
    <text evidence="2">The sequence shown here is derived from an EMBL/GenBank/DDBJ whole genome shotgun (WGS) entry which is preliminary data.</text>
</comment>
<dbReference type="Proteomes" id="UP000298416">
    <property type="component" value="Unassembled WGS sequence"/>
</dbReference>
<name>A0A8X8ZAA9_SALSN</name>